<dbReference type="PANTHER" id="PTHR42966">
    <property type="entry name" value="N-ACETYLNEURAMINATE SYNTHASE"/>
    <property type="match status" value="1"/>
</dbReference>
<accession>A0A812EXU2</accession>
<dbReference type="InterPro" id="IPR013785">
    <property type="entry name" value="Aldolase_TIM"/>
</dbReference>
<gene>
    <name evidence="2" type="ORF">NUZ5A_20246</name>
</gene>
<sequence>MVFIIAEIGINHNGDVNLAKKLIDLAVDSGCDAVKFQKRSVEDVYDKEFLDSPRDSPWGTTQRDQKLGLELSLREYAIIDKYCKKKKIDWFVSCWDTKSQLAMRRFKTKYNKIASAMLTHNQLVKLVAEERKYTFISTGMSTMKEIENAVQVFKKYKCPFELMHSVSEYPMALEHANLKVIQTLKNKFHCKVGYSGHEIGSYLVSVAAVLLGATSIERHITLSRALYGSDQPLSLEPTGIRRMVRDIRNLDKIIGDGRKTILPIEREFKKKLRQRFV</sequence>
<evidence type="ECO:0000313" key="2">
    <source>
        <dbReference type="EMBL" id="CAE6487007.1"/>
    </source>
</evidence>
<evidence type="ECO:0000259" key="1">
    <source>
        <dbReference type="Pfam" id="PF03102"/>
    </source>
</evidence>
<dbReference type="GO" id="GO:0047444">
    <property type="term" value="F:N-acylneuraminate-9-phosphate synthase activity"/>
    <property type="evidence" value="ECO:0007669"/>
    <property type="project" value="TreeGrafter"/>
</dbReference>
<comment type="caution">
    <text evidence="2">The sequence shown here is derived from an EMBL/GenBank/DDBJ whole genome shotgun (WGS) entry which is preliminary data.</text>
</comment>
<dbReference type="Pfam" id="PF03102">
    <property type="entry name" value="NeuB"/>
    <property type="match status" value="1"/>
</dbReference>
<protein>
    <submittedName>
        <fullName evidence="2">N-acylneuraminate-9-phosphate synthase</fullName>
    </submittedName>
</protein>
<dbReference type="Proteomes" id="UP000655759">
    <property type="component" value="Unassembled WGS sequence"/>
</dbReference>
<dbReference type="PANTHER" id="PTHR42966:SF3">
    <property type="entry name" value="BLR5971 PROTEIN"/>
    <property type="match status" value="1"/>
</dbReference>
<name>A0A812EXU2_9ARCH</name>
<dbReference type="InterPro" id="IPR051690">
    <property type="entry name" value="PseI-like"/>
</dbReference>
<organism evidence="2 3">
    <name type="scientific">Candidatus Nitrosotenuis uzonensis</name>
    <dbReference type="NCBI Taxonomy" id="1407055"/>
    <lineage>
        <taxon>Archaea</taxon>
        <taxon>Nitrososphaerota</taxon>
        <taxon>Candidatus Nitrosotenuis</taxon>
    </lineage>
</organism>
<dbReference type="SUPFAM" id="SSF51569">
    <property type="entry name" value="Aldolase"/>
    <property type="match status" value="1"/>
</dbReference>
<dbReference type="Gene3D" id="3.20.20.70">
    <property type="entry name" value="Aldolase class I"/>
    <property type="match status" value="1"/>
</dbReference>
<evidence type="ECO:0000313" key="3">
    <source>
        <dbReference type="Proteomes" id="UP000655759"/>
    </source>
</evidence>
<dbReference type="RefSeq" id="WP_205097933.1">
    <property type="nucleotide sequence ID" value="NZ_CAJNAQ010000002.1"/>
</dbReference>
<dbReference type="AlphaFoldDB" id="A0A812EXU2"/>
<reference evidence="2" key="1">
    <citation type="submission" date="2021-02" db="EMBL/GenBank/DDBJ databases">
        <authorList>
            <person name="Han P."/>
        </authorList>
    </citation>
    <scope>NUCLEOTIDE SEQUENCE</scope>
    <source>
        <strain evidence="2">Candidatus Nitrosotenuis uzonensis 5A</strain>
    </source>
</reference>
<proteinExistence type="predicted"/>
<dbReference type="EMBL" id="CAJNAQ010000002">
    <property type="protein sequence ID" value="CAE6487007.1"/>
    <property type="molecule type" value="Genomic_DNA"/>
</dbReference>
<dbReference type="GO" id="GO:0016051">
    <property type="term" value="P:carbohydrate biosynthetic process"/>
    <property type="evidence" value="ECO:0007669"/>
    <property type="project" value="InterPro"/>
</dbReference>
<dbReference type="InterPro" id="IPR013132">
    <property type="entry name" value="PseI/NeuA/B-like_N"/>
</dbReference>
<feature type="domain" description="PseI/NeuA/B-like" evidence="1">
    <location>
        <begin position="22"/>
        <end position="259"/>
    </location>
</feature>